<reference evidence="1" key="4">
    <citation type="submission" date="2019-03" db="UniProtKB">
        <authorList>
            <consortium name="EnsemblPlants"/>
        </authorList>
    </citation>
    <scope>IDENTIFICATION</scope>
</reference>
<dbReference type="EnsemblPlants" id="AET5Gv20278600.4">
    <property type="protein sequence ID" value="AET5Gv20278600.4"/>
    <property type="gene ID" value="AET5Gv20278600"/>
</dbReference>
<proteinExistence type="predicted"/>
<reference evidence="1" key="3">
    <citation type="journal article" date="2017" name="Nature">
        <title>Genome sequence of the progenitor of the wheat D genome Aegilops tauschii.</title>
        <authorList>
            <person name="Luo M.C."/>
            <person name="Gu Y.Q."/>
            <person name="Puiu D."/>
            <person name="Wang H."/>
            <person name="Twardziok S.O."/>
            <person name="Deal K.R."/>
            <person name="Huo N."/>
            <person name="Zhu T."/>
            <person name="Wang L."/>
            <person name="Wang Y."/>
            <person name="McGuire P.E."/>
            <person name="Liu S."/>
            <person name="Long H."/>
            <person name="Ramasamy R.K."/>
            <person name="Rodriguez J.C."/>
            <person name="Van S.L."/>
            <person name="Yuan L."/>
            <person name="Wang Z."/>
            <person name="Xia Z."/>
            <person name="Xiao L."/>
            <person name="Anderson O.D."/>
            <person name="Ouyang S."/>
            <person name="Liang Y."/>
            <person name="Zimin A.V."/>
            <person name="Pertea G."/>
            <person name="Qi P."/>
            <person name="Bennetzen J.L."/>
            <person name="Dai X."/>
            <person name="Dawson M.W."/>
            <person name="Muller H.G."/>
            <person name="Kugler K."/>
            <person name="Rivarola-Duarte L."/>
            <person name="Spannagl M."/>
            <person name="Mayer K.F.X."/>
            <person name="Lu F.H."/>
            <person name="Bevan M.W."/>
            <person name="Leroy P."/>
            <person name="Li P."/>
            <person name="You F.M."/>
            <person name="Sun Q."/>
            <person name="Liu Z."/>
            <person name="Lyons E."/>
            <person name="Wicker T."/>
            <person name="Salzberg S.L."/>
            <person name="Devos K.M."/>
            <person name="Dvorak J."/>
        </authorList>
    </citation>
    <scope>NUCLEOTIDE SEQUENCE [LARGE SCALE GENOMIC DNA]</scope>
    <source>
        <strain evidence="1">cv. AL8/78</strain>
    </source>
</reference>
<evidence type="ECO:0000313" key="2">
    <source>
        <dbReference type="Proteomes" id="UP000015105"/>
    </source>
</evidence>
<sequence length="85" mass="9790">MIFYVTQSQVFGSIDLSVSHVDTFGSIKLFHESALQLTCQFHRSSPSVQLNSFTSQLYIRYFLLSVSIYDIFNMSMNTGTYNEKE</sequence>
<dbReference type="AlphaFoldDB" id="A0A453K3X7"/>
<keyword evidence="2" id="KW-1185">Reference proteome</keyword>
<reference evidence="1" key="5">
    <citation type="journal article" date="2021" name="G3 (Bethesda)">
        <title>Aegilops tauschii genome assembly Aet v5.0 features greater sequence contiguity and improved annotation.</title>
        <authorList>
            <person name="Wang L."/>
            <person name="Zhu T."/>
            <person name="Rodriguez J.C."/>
            <person name="Deal K.R."/>
            <person name="Dubcovsky J."/>
            <person name="McGuire P.E."/>
            <person name="Lux T."/>
            <person name="Spannagl M."/>
            <person name="Mayer K.F.X."/>
            <person name="Baldrich P."/>
            <person name="Meyers B.C."/>
            <person name="Huo N."/>
            <person name="Gu Y.Q."/>
            <person name="Zhou H."/>
            <person name="Devos K.M."/>
            <person name="Bennetzen J.L."/>
            <person name="Unver T."/>
            <person name="Budak H."/>
            <person name="Gulick P.J."/>
            <person name="Galiba G."/>
            <person name="Kalapos B."/>
            <person name="Nelson D.R."/>
            <person name="Li P."/>
            <person name="You F.M."/>
            <person name="Luo M.C."/>
            <person name="Dvorak J."/>
        </authorList>
    </citation>
    <scope>NUCLEOTIDE SEQUENCE [LARGE SCALE GENOMIC DNA]</scope>
    <source>
        <strain evidence="1">cv. AL8/78</strain>
    </source>
</reference>
<dbReference type="Proteomes" id="UP000015105">
    <property type="component" value="Chromosome 5D"/>
</dbReference>
<protein>
    <submittedName>
        <fullName evidence="1">Uncharacterized protein</fullName>
    </submittedName>
</protein>
<name>A0A453K3X7_AEGTS</name>
<accession>A0A453K3X7</accession>
<organism evidence="1 2">
    <name type="scientific">Aegilops tauschii subsp. strangulata</name>
    <name type="common">Goatgrass</name>
    <dbReference type="NCBI Taxonomy" id="200361"/>
    <lineage>
        <taxon>Eukaryota</taxon>
        <taxon>Viridiplantae</taxon>
        <taxon>Streptophyta</taxon>
        <taxon>Embryophyta</taxon>
        <taxon>Tracheophyta</taxon>
        <taxon>Spermatophyta</taxon>
        <taxon>Magnoliopsida</taxon>
        <taxon>Liliopsida</taxon>
        <taxon>Poales</taxon>
        <taxon>Poaceae</taxon>
        <taxon>BOP clade</taxon>
        <taxon>Pooideae</taxon>
        <taxon>Triticodae</taxon>
        <taxon>Triticeae</taxon>
        <taxon>Triticinae</taxon>
        <taxon>Aegilops</taxon>
    </lineage>
</organism>
<evidence type="ECO:0000313" key="1">
    <source>
        <dbReference type="EnsemblPlants" id="AET5Gv20278600.4"/>
    </source>
</evidence>
<reference evidence="2" key="2">
    <citation type="journal article" date="2017" name="Nat. Plants">
        <title>The Aegilops tauschii genome reveals multiple impacts of transposons.</title>
        <authorList>
            <person name="Zhao G."/>
            <person name="Zou C."/>
            <person name="Li K."/>
            <person name="Wang K."/>
            <person name="Li T."/>
            <person name="Gao L."/>
            <person name="Zhang X."/>
            <person name="Wang H."/>
            <person name="Yang Z."/>
            <person name="Liu X."/>
            <person name="Jiang W."/>
            <person name="Mao L."/>
            <person name="Kong X."/>
            <person name="Jiao Y."/>
            <person name="Jia J."/>
        </authorList>
    </citation>
    <scope>NUCLEOTIDE SEQUENCE [LARGE SCALE GENOMIC DNA]</scope>
    <source>
        <strain evidence="2">cv. AL8/78</strain>
    </source>
</reference>
<dbReference type="Gramene" id="AET5Gv20278600.4">
    <property type="protein sequence ID" value="AET5Gv20278600.4"/>
    <property type="gene ID" value="AET5Gv20278600"/>
</dbReference>
<reference evidence="2" key="1">
    <citation type="journal article" date="2014" name="Science">
        <title>Ancient hybridizations among the ancestral genomes of bread wheat.</title>
        <authorList>
            <consortium name="International Wheat Genome Sequencing Consortium,"/>
            <person name="Marcussen T."/>
            <person name="Sandve S.R."/>
            <person name="Heier L."/>
            <person name="Spannagl M."/>
            <person name="Pfeifer M."/>
            <person name="Jakobsen K.S."/>
            <person name="Wulff B.B."/>
            <person name="Steuernagel B."/>
            <person name="Mayer K.F."/>
            <person name="Olsen O.A."/>
        </authorList>
    </citation>
    <scope>NUCLEOTIDE SEQUENCE [LARGE SCALE GENOMIC DNA]</scope>
    <source>
        <strain evidence="2">cv. AL8/78</strain>
    </source>
</reference>